<keyword evidence="3" id="KW-0732">Signal</keyword>
<protein>
    <submittedName>
        <fullName evidence="4">DotA/TraY family protein</fullName>
    </submittedName>
</protein>
<feature type="transmembrane region" description="Helical" evidence="2">
    <location>
        <begin position="690"/>
        <end position="713"/>
    </location>
</feature>
<accession>A0ABY5DIH6</accession>
<gene>
    <name evidence="4" type="ORF">MMH89_04195</name>
</gene>
<keyword evidence="2" id="KW-1133">Transmembrane helix</keyword>
<dbReference type="InterPro" id="IPR027628">
    <property type="entry name" value="DotA_TraY"/>
</dbReference>
<feature type="transmembrane region" description="Helical" evidence="2">
    <location>
        <begin position="733"/>
        <end position="756"/>
    </location>
</feature>
<dbReference type="NCBIfam" id="TIGR04346">
    <property type="entry name" value="DotA_TraY"/>
    <property type="match status" value="1"/>
</dbReference>
<feature type="transmembrane region" description="Helical" evidence="2">
    <location>
        <begin position="136"/>
        <end position="154"/>
    </location>
</feature>
<feature type="transmembrane region" description="Helical" evidence="2">
    <location>
        <begin position="795"/>
        <end position="816"/>
    </location>
</feature>
<evidence type="ECO:0000256" key="3">
    <source>
        <dbReference type="SAM" id="SignalP"/>
    </source>
</evidence>
<dbReference type="RefSeq" id="WP_258568201.1">
    <property type="nucleotide sequence ID" value="NZ_CP092900.1"/>
</dbReference>
<feature type="region of interest" description="Disordered" evidence="1">
    <location>
        <begin position="860"/>
        <end position="884"/>
    </location>
</feature>
<feature type="transmembrane region" description="Helical" evidence="2">
    <location>
        <begin position="110"/>
        <end position="129"/>
    </location>
</feature>
<organism evidence="4 5">
    <name type="scientific">Candidatus Comchoanobacter bicostacola</name>
    <dbReference type="NCBI Taxonomy" id="2919598"/>
    <lineage>
        <taxon>Bacteria</taxon>
        <taxon>Pseudomonadati</taxon>
        <taxon>Pseudomonadota</taxon>
        <taxon>Gammaproteobacteria</taxon>
        <taxon>Candidatus Comchoanobacterales</taxon>
        <taxon>Candidatus Comchoanobacteraceae</taxon>
        <taxon>Candidatus Comchoanobacter</taxon>
    </lineage>
</organism>
<sequence length="884" mass="94951">MRTRKLNNWLLYSLLFSTVFSYAQNSNENIIDQIFYKVDAGDISLSYLGLIFGNIADLVGDNPMVMHLFKVFNAGILSALVLLVIYSSMFGLSSSAHDGGIVGSNRASPYAMGRAVFGFAILVPTASGYSLVQKMVMYVVVSGVMAANTAWGSMMDYYQKDAIKPKPDPVETALDFTILNNSVRNWEGEEVVGGSHYKYDLLKSSSLDGLLTKLDIATLNAISIIDSKRQASGSYLYDFVPSIEYELIREVGENVLKTEFTLKFGIGLDGQAEGKTARPNDILLFSIQSQSDDRVKDTLLHGSMTRYVETIFNKVWDDYSQTLKGPRPASMKGTAGDKAKFKTYREQAFEVLADEGEGAGHLKKDAPMSVGAAEEDWTIDARGWGWLGAGIYYLDFIEAVIEGNAEGVELSQFIESELYVPNSLVLLNYEFKYGNGGETKHIWKPRALILDPKGADINSWLSGLLESVSGASGRAKSTMPTADGINISQYLAPLGLVDTVTLWKPGPKVSTGALKIDSLSTIKLGYTMAKTVRDALIGNGTYGLESYGKKNVNQLKVLSMMGNKFISAVTTYWKESVKDIYGQIKDVQLAGLGITSAAVSAKGTIDYYLAARRDANLKVPSADATSTAGLVAGKTGVSIMSDVVAGLINFATTSAKAIVGVYGPLVNGLSVVYFVAGLILAVYIPFIPSLIFIFAVMAWLFSVVESMIASPLIALGVAHPEGHEVLAKSEQAVMLLLGVFLRPLLTLIGMVVGISLSFTAIKMFNMTFLTSIVVFMKSIESISPVISPGYSEDHIINMFFVAGLVVLYVYALMVIVEQCYAMIYLIPDRVLKWIGSPSEAAGSGIGAGAIHAVSSGVTQDVGSAGAGASSAGGGALQQDTNVRG</sequence>
<feature type="transmembrane region" description="Helical" evidence="2">
    <location>
        <begin position="71"/>
        <end position="90"/>
    </location>
</feature>
<reference evidence="4 5" key="1">
    <citation type="journal article" date="2022" name="Nat. Microbiol.">
        <title>The microbiome of a bacterivorous marine choanoflagellate contains a resource-demanding obligate bacterial associate.</title>
        <authorList>
            <person name="Needham D.M."/>
            <person name="Poirier C."/>
            <person name="Bachy C."/>
            <person name="George E.E."/>
            <person name="Wilken S."/>
            <person name="Yung C.C.M."/>
            <person name="Limardo A.J."/>
            <person name="Morando M."/>
            <person name="Sudek L."/>
            <person name="Malmstrom R.R."/>
            <person name="Keeling P.J."/>
            <person name="Santoro A.E."/>
            <person name="Worden A.Z."/>
        </authorList>
    </citation>
    <scope>NUCLEOTIDE SEQUENCE [LARGE SCALE GENOMIC DNA]</scope>
    <source>
        <strain evidence="4 5">Comchoano-1</strain>
    </source>
</reference>
<feature type="transmembrane region" description="Helical" evidence="2">
    <location>
        <begin position="661"/>
        <end position="683"/>
    </location>
</feature>
<keyword evidence="2" id="KW-0472">Membrane</keyword>
<dbReference type="Proteomes" id="UP001055955">
    <property type="component" value="Chromosome"/>
</dbReference>
<keyword evidence="5" id="KW-1185">Reference proteome</keyword>
<evidence type="ECO:0000313" key="4">
    <source>
        <dbReference type="EMBL" id="UTC24418.1"/>
    </source>
</evidence>
<evidence type="ECO:0000256" key="1">
    <source>
        <dbReference type="SAM" id="MobiDB-lite"/>
    </source>
</evidence>
<keyword evidence="2" id="KW-0812">Transmembrane</keyword>
<feature type="signal peptide" evidence="3">
    <location>
        <begin position="1"/>
        <end position="23"/>
    </location>
</feature>
<proteinExistence type="predicted"/>
<feature type="transmembrane region" description="Helical" evidence="2">
    <location>
        <begin position="763"/>
        <end position="783"/>
    </location>
</feature>
<feature type="compositionally biased region" description="Low complexity" evidence="1">
    <location>
        <begin position="860"/>
        <end position="869"/>
    </location>
</feature>
<evidence type="ECO:0000313" key="5">
    <source>
        <dbReference type="Proteomes" id="UP001055955"/>
    </source>
</evidence>
<evidence type="ECO:0000256" key="2">
    <source>
        <dbReference type="SAM" id="Phobius"/>
    </source>
</evidence>
<dbReference type="EMBL" id="CP092900">
    <property type="protein sequence ID" value="UTC24418.1"/>
    <property type="molecule type" value="Genomic_DNA"/>
</dbReference>
<feature type="chain" id="PRO_5045621996" evidence="3">
    <location>
        <begin position="24"/>
        <end position="884"/>
    </location>
</feature>
<name>A0ABY5DIH6_9GAMM</name>